<comment type="caution">
    <text evidence="9">The sequence shown here is derived from an EMBL/GenBank/DDBJ whole genome shotgun (WGS) entry which is preliminary data.</text>
</comment>
<dbReference type="Proteomes" id="UP000194841">
    <property type="component" value="Unassembled WGS sequence"/>
</dbReference>
<evidence type="ECO:0000256" key="3">
    <source>
        <dbReference type="ARBA" id="ARBA00022833"/>
    </source>
</evidence>
<proteinExistence type="inferred from homology"/>
<evidence type="ECO:0000256" key="5">
    <source>
        <dbReference type="ARBA" id="ARBA00023125"/>
    </source>
</evidence>
<evidence type="ECO:0000256" key="7">
    <source>
        <dbReference type="PIRSR" id="PIRSR602481-1"/>
    </source>
</evidence>
<organism evidence="9 10">
    <name type="scientific">Pseudoalteromonas ulvae</name>
    <dbReference type="NCBI Taxonomy" id="107327"/>
    <lineage>
        <taxon>Bacteria</taxon>
        <taxon>Pseudomonadati</taxon>
        <taxon>Pseudomonadota</taxon>
        <taxon>Gammaproteobacteria</taxon>
        <taxon>Alteromonadales</taxon>
        <taxon>Pseudoalteromonadaceae</taxon>
        <taxon>Pseudoalteromonas</taxon>
    </lineage>
</organism>
<dbReference type="InterPro" id="IPR002481">
    <property type="entry name" value="FUR"/>
</dbReference>
<feature type="binding site" evidence="7">
    <location>
        <position position="139"/>
    </location>
    <ligand>
        <name>Zn(2+)</name>
        <dbReference type="ChEBI" id="CHEBI:29105"/>
    </ligand>
</feature>
<dbReference type="EMBL" id="MWPV01000004">
    <property type="protein sequence ID" value="OUL57424.1"/>
    <property type="molecule type" value="Genomic_DNA"/>
</dbReference>
<comment type="subcellular location">
    <subcellularLocation>
        <location evidence="8">Cytoplasm</location>
    </subcellularLocation>
</comment>
<gene>
    <name evidence="8" type="primary">fur</name>
    <name evidence="9" type="ORF">B1199_13175</name>
</gene>
<name>A0A244CP97_PSEDV</name>
<dbReference type="GO" id="GO:0000976">
    <property type="term" value="F:transcription cis-regulatory region binding"/>
    <property type="evidence" value="ECO:0007669"/>
    <property type="project" value="TreeGrafter"/>
</dbReference>
<dbReference type="GO" id="GO:1900376">
    <property type="term" value="P:regulation of secondary metabolite biosynthetic process"/>
    <property type="evidence" value="ECO:0007669"/>
    <property type="project" value="TreeGrafter"/>
</dbReference>
<keyword evidence="3 7" id="KW-0862">Zinc</keyword>
<reference evidence="9 10" key="1">
    <citation type="submission" date="2017-02" db="EMBL/GenBank/DDBJ databases">
        <title>Pseudoalteromonas ulvae TC14 Genome.</title>
        <authorList>
            <person name="Molmeret M."/>
        </authorList>
    </citation>
    <scope>NUCLEOTIDE SEQUENCE [LARGE SCALE GENOMIC DNA]</scope>
    <source>
        <strain evidence="9">TC14</strain>
    </source>
</reference>
<dbReference type="GO" id="GO:0005829">
    <property type="term" value="C:cytosol"/>
    <property type="evidence" value="ECO:0007669"/>
    <property type="project" value="TreeGrafter"/>
</dbReference>
<keyword evidence="8" id="KW-0408">Iron</keyword>
<keyword evidence="5 8" id="KW-0238">DNA-binding</keyword>
<evidence type="ECO:0000256" key="2">
    <source>
        <dbReference type="ARBA" id="ARBA00022491"/>
    </source>
</evidence>
<evidence type="ECO:0000313" key="10">
    <source>
        <dbReference type="Proteomes" id="UP000194841"/>
    </source>
</evidence>
<dbReference type="InterPro" id="IPR043135">
    <property type="entry name" value="Fur_C"/>
</dbReference>
<dbReference type="RefSeq" id="WP_086744881.1">
    <property type="nucleotide sequence ID" value="NZ_MWPV01000004.1"/>
</dbReference>
<evidence type="ECO:0000256" key="1">
    <source>
        <dbReference type="ARBA" id="ARBA00007957"/>
    </source>
</evidence>
<keyword evidence="2 8" id="KW-0678">Repressor</keyword>
<dbReference type="InterPro" id="IPR036390">
    <property type="entry name" value="WH_DNA-bd_sf"/>
</dbReference>
<dbReference type="GO" id="GO:0003700">
    <property type="term" value="F:DNA-binding transcription factor activity"/>
    <property type="evidence" value="ECO:0007669"/>
    <property type="project" value="UniProtKB-UniRule"/>
</dbReference>
<feature type="binding site" evidence="7">
    <location>
        <position position="99"/>
    </location>
    <ligand>
        <name>Zn(2+)</name>
        <dbReference type="ChEBI" id="CHEBI:29105"/>
    </ligand>
</feature>
<comment type="similarity">
    <text evidence="1 8">Belongs to the Fur family.</text>
</comment>
<keyword evidence="8" id="KW-0963">Cytoplasm</keyword>
<evidence type="ECO:0000313" key="9">
    <source>
        <dbReference type="EMBL" id="OUL57424.1"/>
    </source>
</evidence>
<dbReference type="AlphaFoldDB" id="A0A244CP97"/>
<evidence type="ECO:0000256" key="6">
    <source>
        <dbReference type="ARBA" id="ARBA00023163"/>
    </source>
</evidence>
<dbReference type="OrthoDB" id="9801127at2"/>
<dbReference type="CDD" id="cd07153">
    <property type="entry name" value="Fur_like"/>
    <property type="match status" value="1"/>
</dbReference>
<dbReference type="GO" id="GO:0008270">
    <property type="term" value="F:zinc ion binding"/>
    <property type="evidence" value="ECO:0007669"/>
    <property type="project" value="TreeGrafter"/>
</dbReference>
<accession>A0A244CP97</accession>
<sequence>MAIESLVNKAKQVCDNKGTRFTSIREKVFRLLAETQGGIGAYDLLERLKTTEANAKPATIYRALDFLADMGFIHKIESTNAFMLCHHFDHIHPVQLLICEQCGHVDELHSTVISHELNNQAVEFGFKVSAQTIEARGTCKNCSAL</sequence>
<dbReference type="PANTHER" id="PTHR33202">
    <property type="entry name" value="ZINC UPTAKE REGULATION PROTEIN"/>
    <property type="match status" value="1"/>
</dbReference>
<evidence type="ECO:0000256" key="8">
    <source>
        <dbReference type="RuleBase" id="RU364037"/>
    </source>
</evidence>
<keyword evidence="10" id="KW-1185">Reference proteome</keyword>
<comment type="subunit">
    <text evidence="8">Homodimer.</text>
</comment>
<evidence type="ECO:0000256" key="4">
    <source>
        <dbReference type="ARBA" id="ARBA00023015"/>
    </source>
</evidence>
<feature type="binding site" evidence="7">
    <location>
        <position position="102"/>
    </location>
    <ligand>
        <name>Zn(2+)</name>
        <dbReference type="ChEBI" id="CHEBI:29105"/>
    </ligand>
</feature>
<protein>
    <recommendedName>
        <fullName evidence="8">Ferric uptake regulation protein</fullName>
    </recommendedName>
</protein>
<dbReference type="GO" id="GO:0045892">
    <property type="term" value="P:negative regulation of DNA-templated transcription"/>
    <property type="evidence" value="ECO:0007669"/>
    <property type="project" value="TreeGrafter"/>
</dbReference>
<dbReference type="Gene3D" id="1.10.10.10">
    <property type="entry name" value="Winged helix-like DNA-binding domain superfamily/Winged helix DNA-binding domain"/>
    <property type="match status" value="1"/>
</dbReference>
<keyword evidence="7 8" id="KW-0479">Metal-binding</keyword>
<feature type="binding site" evidence="7">
    <location>
        <position position="142"/>
    </location>
    <ligand>
        <name>Zn(2+)</name>
        <dbReference type="ChEBI" id="CHEBI:29105"/>
    </ligand>
</feature>
<keyword evidence="4 8" id="KW-0805">Transcription regulation</keyword>
<keyword evidence="6 8" id="KW-0804">Transcription</keyword>
<comment type="cofactor">
    <cofactor evidence="7">
        <name>Zn(2+)</name>
        <dbReference type="ChEBI" id="CHEBI:29105"/>
    </cofactor>
    <text evidence="7">Binds 1 zinc ion per subunit.</text>
</comment>
<dbReference type="Gene3D" id="3.30.1490.190">
    <property type="match status" value="1"/>
</dbReference>
<dbReference type="PANTHER" id="PTHR33202:SF6">
    <property type="entry name" value="ZINC UPTAKE REGULATION PROTEIN"/>
    <property type="match status" value="1"/>
</dbReference>
<dbReference type="InterPro" id="IPR036388">
    <property type="entry name" value="WH-like_DNA-bd_sf"/>
</dbReference>
<dbReference type="Pfam" id="PF01475">
    <property type="entry name" value="FUR"/>
    <property type="match status" value="1"/>
</dbReference>
<dbReference type="SUPFAM" id="SSF46785">
    <property type="entry name" value="Winged helix' DNA-binding domain"/>
    <property type="match status" value="1"/>
</dbReference>